<feature type="transmembrane region" description="Helical" evidence="7">
    <location>
        <begin position="373"/>
        <end position="394"/>
    </location>
</feature>
<reference evidence="9 10" key="1">
    <citation type="submission" date="2024-04" db="EMBL/GenBank/DDBJ databases">
        <title>genome sequences of Mucor flavus KT1a and Helicostylum pulchrum KT1b strains isolation_sourced from the surface of a dry-aged beef.</title>
        <authorList>
            <person name="Toyotome T."/>
            <person name="Hosono M."/>
            <person name="Torimaru M."/>
            <person name="Fukuda K."/>
            <person name="Mikami N."/>
        </authorList>
    </citation>
    <scope>NUCLEOTIDE SEQUENCE [LARGE SCALE GENOMIC DNA]</scope>
    <source>
        <strain evidence="9 10">KT1b</strain>
    </source>
</reference>
<evidence type="ECO:0000313" key="9">
    <source>
        <dbReference type="EMBL" id="GAA5805953.1"/>
    </source>
</evidence>
<dbReference type="Gene3D" id="1.20.1740.10">
    <property type="entry name" value="Amino acid/polyamine transporter I"/>
    <property type="match status" value="1"/>
</dbReference>
<evidence type="ECO:0000256" key="1">
    <source>
        <dbReference type="ARBA" id="ARBA00004141"/>
    </source>
</evidence>
<keyword evidence="3 7" id="KW-0812">Transmembrane</keyword>
<feature type="transmembrane region" description="Helical" evidence="7">
    <location>
        <begin position="315"/>
        <end position="340"/>
    </location>
</feature>
<evidence type="ECO:0000256" key="3">
    <source>
        <dbReference type="ARBA" id="ARBA00022692"/>
    </source>
</evidence>
<name>A0ABP9YG73_9FUNG</name>
<gene>
    <name evidence="9" type="ORF">HPULCUR_011480</name>
</gene>
<comment type="caution">
    <text evidence="9">The sequence shown here is derived from an EMBL/GenBank/DDBJ whole genome shotgun (WGS) entry which is preliminary data.</text>
</comment>
<organism evidence="9 10">
    <name type="scientific">Helicostylum pulchrum</name>
    <dbReference type="NCBI Taxonomy" id="562976"/>
    <lineage>
        <taxon>Eukaryota</taxon>
        <taxon>Fungi</taxon>
        <taxon>Fungi incertae sedis</taxon>
        <taxon>Mucoromycota</taxon>
        <taxon>Mucoromycotina</taxon>
        <taxon>Mucoromycetes</taxon>
        <taxon>Mucorales</taxon>
        <taxon>Mucorineae</taxon>
        <taxon>Mucoraceae</taxon>
        <taxon>Helicostylum</taxon>
    </lineage>
</organism>
<dbReference type="PANTHER" id="PTHR43341:SF1">
    <property type="entry name" value="GENERAL AMINO-ACID PERMEASE GAP1"/>
    <property type="match status" value="1"/>
</dbReference>
<feature type="domain" description="Amino acid permease/ SLC12A" evidence="8">
    <location>
        <begin position="52"/>
        <end position="501"/>
    </location>
</feature>
<sequence length="543" mass="58835">MYKSTSTSKIEVTSIKEEVDGVKVSSGSSSDISSLNPNEGDKGLKRTLKARHLTMISIGGVVGQGLFLSSGANLAKAGPAGLLVAYAIIGFIVFWVAVELGEMAAYIPISGSFTVYCRRFVDKSFGTIIGYNYWACWSIIVAVELVAIPLVMRFWTDVVPDWAWSGIFLVLMFCMNLYGARGWGEAEYWFSLIKIICVVIFVIVGCLTSGGVIGGTVYGFKYWNDPGAFSNGVLGVVNALVLAALSMTGTDIVGVSAGESANPRKAIPQAVKSVFIRIIFIYILSVFIMGMLIPWNDPHNLSMSGRNVTVSPFTMVFQLAGLKGADSVVNAVILITFISCGNSGMYVTTRTLCALANEGIAHKKLAYVNKRGVPIYSLICTSAVSLVCFFTSWIPGSALFMVLSSLAGIAGLITWFAIALSHYRFRKAMIVQGKDLNQLPYIAPGHPYMNLISIAACIVIILISGWSYFVPADAIGLVGSYGGTLIAIIGYLILRFWKKTKLIPLEEIDLDTGVRYFTVEELDAEKEELKNEPFLKKLIAAII</sequence>
<dbReference type="PROSITE" id="PS00218">
    <property type="entry name" value="AMINO_ACID_PERMEASE_1"/>
    <property type="match status" value="1"/>
</dbReference>
<dbReference type="Proteomes" id="UP001476247">
    <property type="component" value="Unassembled WGS sequence"/>
</dbReference>
<evidence type="ECO:0000256" key="6">
    <source>
        <dbReference type="ARBA" id="ARBA00023136"/>
    </source>
</evidence>
<feature type="transmembrane region" description="Helical" evidence="7">
    <location>
        <begin position="475"/>
        <end position="494"/>
    </location>
</feature>
<feature type="transmembrane region" description="Helical" evidence="7">
    <location>
        <begin position="232"/>
        <end position="253"/>
    </location>
</feature>
<dbReference type="PANTHER" id="PTHR43341">
    <property type="entry name" value="AMINO ACID PERMEASE"/>
    <property type="match status" value="1"/>
</dbReference>
<dbReference type="Pfam" id="PF00324">
    <property type="entry name" value="AA_permease"/>
    <property type="match status" value="1"/>
</dbReference>
<proteinExistence type="predicted"/>
<dbReference type="PIRSF" id="PIRSF006060">
    <property type="entry name" value="AA_transporter"/>
    <property type="match status" value="1"/>
</dbReference>
<feature type="transmembrane region" description="Helical" evidence="7">
    <location>
        <begin position="133"/>
        <end position="156"/>
    </location>
</feature>
<evidence type="ECO:0000256" key="7">
    <source>
        <dbReference type="SAM" id="Phobius"/>
    </source>
</evidence>
<dbReference type="InterPro" id="IPR004840">
    <property type="entry name" value="Amino_acid_permease_CS"/>
</dbReference>
<feature type="transmembrane region" description="Helical" evidence="7">
    <location>
        <begin position="448"/>
        <end position="469"/>
    </location>
</feature>
<dbReference type="InterPro" id="IPR050524">
    <property type="entry name" value="APC_YAT"/>
</dbReference>
<feature type="transmembrane region" description="Helical" evidence="7">
    <location>
        <begin position="400"/>
        <end position="420"/>
    </location>
</feature>
<keyword evidence="4" id="KW-0029">Amino-acid transport</keyword>
<evidence type="ECO:0000256" key="5">
    <source>
        <dbReference type="ARBA" id="ARBA00022989"/>
    </source>
</evidence>
<evidence type="ECO:0000259" key="8">
    <source>
        <dbReference type="Pfam" id="PF00324"/>
    </source>
</evidence>
<accession>A0ABP9YG73</accession>
<dbReference type="EMBL" id="BAABUJ010000054">
    <property type="protein sequence ID" value="GAA5805953.1"/>
    <property type="molecule type" value="Genomic_DNA"/>
</dbReference>
<dbReference type="InterPro" id="IPR004841">
    <property type="entry name" value="AA-permease/SLC12A_dom"/>
</dbReference>
<protein>
    <recommendedName>
        <fullName evidence="8">Amino acid permease/ SLC12A domain-containing protein</fullName>
    </recommendedName>
</protein>
<feature type="transmembrane region" description="Helical" evidence="7">
    <location>
        <begin position="274"/>
        <end position="295"/>
    </location>
</feature>
<evidence type="ECO:0000256" key="4">
    <source>
        <dbReference type="ARBA" id="ARBA00022970"/>
    </source>
</evidence>
<feature type="transmembrane region" description="Helical" evidence="7">
    <location>
        <begin position="50"/>
        <end position="68"/>
    </location>
</feature>
<evidence type="ECO:0000313" key="10">
    <source>
        <dbReference type="Proteomes" id="UP001476247"/>
    </source>
</evidence>
<keyword evidence="10" id="KW-1185">Reference proteome</keyword>
<feature type="transmembrane region" description="Helical" evidence="7">
    <location>
        <begin position="162"/>
        <end position="180"/>
    </location>
</feature>
<keyword evidence="5 7" id="KW-1133">Transmembrane helix</keyword>
<comment type="subcellular location">
    <subcellularLocation>
        <location evidence="1">Membrane</location>
        <topology evidence="1">Multi-pass membrane protein</topology>
    </subcellularLocation>
</comment>
<keyword evidence="2" id="KW-0813">Transport</keyword>
<evidence type="ECO:0000256" key="2">
    <source>
        <dbReference type="ARBA" id="ARBA00022448"/>
    </source>
</evidence>
<keyword evidence="6 7" id="KW-0472">Membrane</keyword>
<feature type="transmembrane region" description="Helical" evidence="7">
    <location>
        <begin position="192"/>
        <end position="220"/>
    </location>
</feature>